<dbReference type="AlphaFoldDB" id="A0A8C6K0L1"/>
<organism evidence="2 3">
    <name type="scientific">Melopsittacus undulatus</name>
    <name type="common">Budgerigar</name>
    <name type="synonym">Psittacus undulatus</name>
    <dbReference type="NCBI Taxonomy" id="13146"/>
    <lineage>
        <taxon>Eukaryota</taxon>
        <taxon>Metazoa</taxon>
        <taxon>Chordata</taxon>
        <taxon>Craniata</taxon>
        <taxon>Vertebrata</taxon>
        <taxon>Euteleostomi</taxon>
        <taxon>Archelosauria</taxon>
        <taxon>Archosauria</taxon>
        <taxon>Dinosauria</taxon>
        <taxon>Saurischia</taxon>
        <taxon>Theropoda</taxon>
        <taxon>Coelurosauria</taxon>
        <taxon>Aves</taxon>
        <taxon>Neognathae</taxon>
        <taxon>Neoaves</taxon>
        <taxon>Telluraves</taxon>
        <taxon>Australaves</taxon>
        <taxon>Psittaciformes</taxon>
        <taxon>Psittaculidae</taxon>
        <taxon>Melopsittacus</taxon>
    </lineage>
</organism>
<reference evidence="2" key="2">
    <citation type="submission" date="2025-08" db="UniProtKB">
        <authorList>
            <consortium name="Ensembl"/>
        </authorList>
    </citation>
    <scope>IDENTIFICATION</scope>
</reference>
<evidence type="ECO:0000256" key="1">
    <source>
        <dbReference type="SAM" id="MobiDB-lite"/>
    </source>
</evidence>
<protein>
    <submittedName>
        <fullName evidence="2">Uncharacterized protein</fullName>
    </submittedName>
</protein>
<evidence type="ECO:0000313" key="2">
    <source>
        <dbReference type="Ensembl" id="ENSMUNP00000019767.1"/>
    </source>
</evidence>
<sequence length="123" mass="13321">MLVAGRGTPGRTRCPDTRVLPGPGSGRTQGKGTLEWSGTQRRRSLMPAETRSEALCVSVRVCVQAEKRERQRSSPFLAALTATLMVGQEQGFCAALLPFLSFLCHSPLFSISKQPGMNSPCKQ</sequence>
<accession>A0A8C6K0L1</accession>
<dbReference type="Proteomes" id="UP000694405">
    <property type="component" value="Chromosome 7"/>
</dbReference>
<dbReference type="Ensembl" id="ENSMUNT00000022656.2">
    <property type="protein sequence ID" value="ENSMUNP00000019767.1"/>
    <property type="gene ID" value="ENSMUNG00000015094.2"/>
</dbReference>
<reference evidence="2" key="3">
    <citation type="submission" date="2025-09" db="UniProtKB">
        <authorList>
            <consortium name="Ensembl"/>
        </authorList>
    </citation>
    <scope>IDENTIFICATION</scope>
</reference>
<feature type="compositionally biased region" description="Polar residues" evidence="1">
    <location>
        <begin position="30"/>
        <end position="39"/>
    </location>
</feature>
<feature type="region of interest" description="Disordered" evidence="1">
    <location>
        <begin position="1"/>
        <end position="47"/>
    </location>
</feature>
<evidence type="ECO:0000313" key="3">
    <source>
        <dbReference type="Proteomes" id="UP000694405"/>
    </source>
</evidence>
<keyword evidence="3" id="KW-1185">Reference proteome</keyword>
<name>A0A8C6K0L1_MELUD</name>
<proteinExistence type="predicted"/>
<reference evidence="2" key="1">
    <citation type="submission" date="2020-03" db="EMBL/GenBank/DDBJ databases">
        <title>Melopsittacus undulatus (budgerigar) genome, bMelUnd1, maternal haplotype with Z.</title>
        <authorList>
            <person name="Gedman G."/>
            <person name="Mountcastle J."/>
            <person name="Haase B."/>
            <person name="Formenti G."/>
            <person name="Wright T."/>
            <person name="Apodaca J."/>
            <person name="Pelan S."/>
            <person name="Chow W."/>
            <person name="Rhie A."/>
            <person name="Howe K."/>
            <person name="Fedrigo O."/>
            <person name="Jarvis E.D."/>
        </authorList>
    </citation>
    <scope>NUCLEOTIDE SEQUENCE [LARGE SCALE GENOMIC DNA]</scope>
</reference>